<dbReference type="SUPFAM" id="SSF46785">
    <property type="entry name" value="Winged helix' DNA-binding domain"/>
    <property type="match status" value="1"/>
</dbReference>
<dbReference type="SMART" id="SM00345">
    <property type="entry name" value="HTH_GNTR"/>
    <property type="match status" value="1"/>
</dbReference>
<gene>
    <name evidence="5" type="ORF">SAMN04488539_0208</name>
</gene>
<reference evidence="5 6" key="1">
    <citation type="submission" date="2016-10" db="EMBL/GenBank/DDBJ databases">
        <authorList>
            <person name="de Groot N.N."/>
        </authorList>
    </citation>
    <scope>NUCLEOTIDE SEQUENCE [LARGE SCALE GENOMIC DNA]</scope>
    <source>
        <strain evidence="5 6">DSM 45434</strain>
    </source>
</reference>
<dbReference type="InterPro" id="IPR000524">
    <property type="entry name" value="Tscrpt_reg_HTH_GntR"/>
</dbReference>
<dbReference type="PANTHER" id="PTHR43537">
    <property type="entry name" value="TRANSCRIPTIONAL REGULATOR, GNTR FAMILY"/>
    <property type="match status" value="1"/>
</dbReference>
<protein>
    <submittedName>
        <fullName evidence="5">DNA-binding transcriptional regulator, FadR family</fullName>
    </submittedName>
</protein>
<name>A0A1H1LIP3_9CORY</name>
<feature type="domain" description="HTH gntR-type" evidence="4">
    <location>
        <begin position="12"/>
        <end position="79"/>
    </location>
</feature>
<evidence type="ECO:0000259" key="4">
    <source>
        <dbReference type="PROSITE" id="PS50949"/>
    </source>
</evidence>
<evidence type="ECO:0000256" key="1">
    <source>
        <dbReference type="ARBA" id="ARBA00023015"/>
    </source>
</evidence>
<dbReference type="Gene3D" id="1.10.10.10">
    <property type="entry name" value="Winged helix-like DNA-binding domain superfamily/Winged helix DNA-binding domain"/>
    <property type="match status" value="1"/>
</dbReference>
<dbReference type="InterPro" id="IPR008920">
    <property type="entry name" value="TF_FadR/GntR_C"/>
</dbReference>
<dbReference type="InterPro" id="IPR036388">
    <property type="entry name" value="WH-like_DNA-bd_sf"/>
</dbReference>
<dbReference type="GO" id="GO:0003677">
    <property type="term" value="F:DNA binding"/>
    <property type="evidence" value="ECO:0007669"/>
    <property type="project" value="UniProtKB-KW"/>
</dbReference>
<dbReference type="SUPFAM" id="SSF48008">
    <property type="entry name" value="GntR ligand-binding domain-like"/>
    <property type="match status" value="1"/>
</dbReference>
<keyword evidence="1" id="KW-0805">Transcription regulation</keyword>
<dbReference type="PROSITE" id="PS50949">
    <property type="entry name" value="HTH_GNTR"/>
    <property type="match status" value="1"/>
</dbReference>
<dbReference type="InterPro" id="IPR036390">
    <property type="entry name" value="WH_DNA-bd_sf"/>
</dbReference>
<evidence type="ECO:0000256" key="3">
    <source>
        <dbReference type="ARBA" id="ARBA00023163"/>
    </source>
</evidence>
<dbReference type="InterPro" id="IPR011711">
    <property type="entry name" value="GntR_C"/>
</dbReference>
<dbReference type="Pfam" id="PF07729">
    <property type="entry name" value="FCD"/>
    <property type="match status" value="1"/>
</dbReference>
<accession>A0A1H1LIP3</accession>
<keyword evidence="2 5" id="KW-0238">DNA-binding</keyword>
<dbReference type="GO" id="GO:0003700">
    <property type="term" value="F:DNA-binding transcription factor activity"/>
    <property type="evidence" value="ECO:0007669"/>
    <property type="project" value="InterPro"/>
</dbReference>
<dbReference type="SMART" id="SM00895">
    <property type="entry name" value="FCD"/>
    <property type="match status" value="1"/>
</dbReference>
<dbReference type="Pfam" id="PF00392">
    <property type="entry name" value="GntR"/>
    <property type="match status" value="1"/>
</dbReference>
<dbReference type="STRING" id="1203190.GCA_000312345_00563"/>
<evidence type="ECO:0000256" key="2">
    <source>
        <dbReference type="ARBA" id="ARBA00023125"/>
    </source>
</evidence>
<dbReference type="eggNOG" id="COG2186">
    <property type="taxonomic scope" value="Bacteria"/>
</dbReference>
<dbReference type="PANTHER" id="PTHR43537:SF44">
    <property type="entry name" value="GNTR FAMILY REGULATORY PROTEIN"/>
    <property type="match status" value="1"/>
</dbReference>
<keyword evidence="6" id="KW-1185">Reference proteome</keyword>
<sequence>MALSRAPRGGVPPLLDTVLDQLGQEIVSGRIGEDETFTLLDLSTRFNISRTVAREVMRALEQLGLVTSSRRVGIRVLPESEWAVFDQAVIKWRWSASNQRSRQLFELNQLRYAVEPLAAGIATRNATVEQSRELTELAEKMEELAARPDSDTDLVRSMYLDLDKRFHTLVLEASGNRMFAALAASVLTQLEARTVYGDLPVIPSHASREAHAEVAHAIVAGDREAAERASRTVMHDFEDTIFGGWPAGRR</sequence>
<evidence type="ECO:0000313" key="5">
    <source>
        <dbReference type="EMBL" id="SDR73739.1"/>
    </source>
</evidence>
<evidence type="ECO:0000313" key="6">
    <source>
        <dbReference type="Proteomes" id="UP000182237"/>
    </source>
</evidence>
<dbReference type="EMBL" id="LT629765">
    <property type="protein sequence ID" value="SDR73739.1"/>
    <property type="molecule type" value="Genomic_DNA"/>
</dbReference>
<dbReference type="Gene3D" id="1.20.120.530">
    <property type="entry name" value="GntR ligand-binding domain-like"/>
    <property type="match status" value="1"/>
</dbReference>
<dbReference type="AlphaFoldDB" id="A0A1H1LIP3"/>
<organism evidence="5 6">
    <name type="scientific">Corynebacterium timonense</name>
    <dbReference type="NCBI Taxonomy" id="441500"/>
    <lineage>
        <taxon>Bacteria</taxon>
        <taxon>Bacillati</taxon>
        <taxon>Actinomycetota</taxon>
        <taxon>Actinomycetes</taxon>
        <taxon>Mycobacteriales</taxon>
        <taxon>Corynebacteriaceae</taxon>
        <taxon>Corynebacterium</taxon>
    </lineage>
</organism>
<dbReference type="Proteomes" id="UP000182237">
    <property type="component" value="Chromosome I"/>
</dbReference>
<keyword evidence="3" id="KW-0804">Transcription</keyword>
<proteinExistence type="predicted"/>